<evidence type="ECO:0000313" key="1">
    <source>
        <dbReference type="EMBL" id="GAH94068.1"/>
    </source>
</evidence>
<accession>X1LIV6</accession>
<feature type="non-terminal residue" evidence="1">
    <location>
        <position position="43"/>
    </location>
</feature>
<comment type="caution">
    <text evidence="1">The sequence shown here is derived from an EMBL/GenBank/DDBJ whole genome shotgun (WGS) entry which is preliminary data.</text>
</comment>
<dbReference type="AlphaFoldDB" id="X1LIV6"/>
<feature type="non-terminal residue" evidence="1">
    <location>
        <position position="1"/>
    </location>
</feature>
<sequence length="43" mass="5091">NFAVCGNEMVIENIIDPYGYVIFDIWKTDYFLDVTNEEERDAK</sequence>
<proteinExistence type="predicted"/>
<name>X1LIV6_9ZZZZ</name>
<organism evidence="1">
    <name type="scientific">marine sediment metagenome</name>
    <dbReference type="NCBI Taxonomy" id="412755"/>
    <lineage>
        <taxon>unclassified sequences</taxon>
        <taxon>metagenomes</taxon>
        <taxon>ecological metagenomes</taxon>
    </lineage>
</organism>
<reference evidence="1" key="1">
    <citation type="journal article" date="2014" name="Front. Microbiol.">
        <title>High frequency of phylogenetically diverse reductive dehalogenase-homologous genes in deep subseafloor sedimentary metagenomes.</title>
        <authorList>
            <person name="Kawai M."/>
            <person name="Futagami T."/>
            <person name="Toyoda A."/>
            <person name="Takaki Y."/>
            <person name="Nishi S."/>
            <person name="Hori S."/>
            <person name="Arai W."/>
            <person name="Tsubouchi T."/>
            <person name="Morono Y."/>
            <person name="Uchiyama I."/>
            <person name="Ito T."/>
            <person name="Fujiyama A."/>
            <person name="Inagaki F."/>
            <person name="Takami H."/>
        </authorList>
    </citation>
    <scope>NUCLEOTIDE SEQUENCE</scope>
    <source>
        <strain evidence="1">Expedition CK06-06</strain>
    </source>
</reference>
<protein>
    <submittedName>
        <fullName evidence="1">Uncharacterized protein</fullName>
    </submittedName>
</protein>
<gene>
    <name evidence="1" type="ORF">S03H2_72847</name>
</gene>
<dbReference type="EMBL" id="BARU01049525">
    <property type="protein sequence ID" value="GAH94068.1"/>
    <property type="molecule type" value="Genomic_DNA"/>
</dbReference>